<dbReference type="Proteomes" id="UP000777935">
    <property type="component" value="Unassembled WGS sequence"/>
</dbReference>
<name>A0ABX2IZU0_9RHOB</name>
<reference evidence="2 3" key="1">
    <citation type="submission" date="2020-06" db="EMBL/GenBank/DDBJ databases">
        <title>Sulfitobacter algicola sp. nov., isolated from green algae.</title>
        <authorList>
            <person name="Wang C."/>
        </authorList>
    </citation>
    <scope>NUCLEOTIDE SEQUENCE [LARGE SCALE GENOMIC DNA]</scope>
    <source>
        <strain evidence="2 3">1151</strain>
    </source>
</reference>
<keyword evidence="3" id="KW-1185">Reference proteome</keyword>
<evidence type="ECO:0000313" key="2">
    <source>
        <dbReference type="EMBL" id="NSX56289.1"/>
    </source>
</evidence>
<dbReference type="RefSeq" id="WP_174139440.1">
    <property type="nucleotide sequence ID" value="NZ_JABUFE010000011.1"/>
</dbReference>
<feature type="region of interest" description="Disordered" evidence="1">
    <location>
        <begin position="1"/>
        <end position="25"/>
    </location>
</feature>
<gene>
    <name evidence="2" type="ORF">HRQ87_15955</name>
</gene>
<evidence type="ECO:0000256" key="1">
    <source>
        <dbReference type="SAM" id="MobiDB-lite"/>
    </source>
</evidence>
<sequence length="113" mass="12510">MYTSFQDGYAEGQSRANAPVQTADDTRRMIENGGTEMVMEFILDDPQMNITVRTVVPQMVMFDLMQAGPAQQDLQNFALNEASKLMAPCDGLEGDAARACIEKINFTIPPYNP</sequence>
<evidence type="ECO:0000313" key="3">
    <source>
        <dbReference type="Proteomes" id="UP000777935"/>
    </source>
</evidence>
<organism evidence="2 3">
    <name type="scientific">Parasulfitobacter algicola</name>
    <dbReference type="NCBI Taxonomy" id="2614809"/>
    <lineage>
        <taxon>Bacteria</taxon>
        <taxon>Pseudomonadati</taxon>
        <taxon>Pseudomonadota</taxon>
        <taxon>Alphaproteobacteria</taxon>
        <taxon>Rhodobacterales</taxon>
        <taxon>Roseobacteraceae</taxon>
        <taxon>Parasulfitobacter</taxon>
    </lineage>
</organism>
<proteinExistence type="predicted"/>
<accession>A0ABX2IZU0</accession>
<protein>
    <submittedName>
        <fullName evidence="2">Uncharacterized protein</fullName>
    </submittedName>
</protein>
<comment type="caution">
    <text evidence="2">The sequence shown here is derived from an EMBL/GenBank/DDBJ whole genome shotgun (WGS) entry which is preliminary data.</text>
</comment>
<dbReference type="EMBL" id="JABUFE010000011">
    <property type="protein sequence ID" value="NSX56289.1"/>
    <property type="molecule type" value="Genomic_DNA"/>
</dbReference>